<keyword evidence="2" id="KW-1185">Reference proteome</keyword>
<sequence length="52" mass="6604">MRRPTCARQQRCVTRRRANFFQIFFQCVCMWLVCKLEMTKWFASKWRNRQKQ</sequence>
<evidence type="ECO:0000313" key="1">
    <source>
        <dbReference type="EMBL" id="KAI8034866.1"/>
    </source>
</evidence>
<name>A0A9Q0BK52_9MUSC</name>
<organism evidence="1 2">
    <name type="scientific">Drosophila gunungcola</name>
    <name type="common">fruit fly</name>
    <dbReference type="NCBI Taxonomy" id="103775"/>
    <lineage>
        <taxon>Eukaryota</taxon>
        <taxon>Metazoa</taxon>
        <taxon>Ecdysozoa</taxon>
        <taxon>Arthropoda</taxon>
        <taxon>Hexapoda</taxon>
        <taxon>Insecta</taxon>
        <taxon>Pterygota</taxon>
        <taxon>Neoptera</taxon>
        <taxon>Endopterygota</taxon>
        <taxon>Diptera</taxon>
        <taxon>Brachycera</taxon>
        <taxon>Muscomorpha</taxon>
        <taxon>Ephydroidea</taxon>
        <taxon>Drosophilidae</taxon>
        <taxon>Drosophila</taxon>
        <taxon>Sophophora</taxon>
    </lineage>
</organism>
<dbReference type="Proteomes" id="UP001059596">
    <property type="component" value="Unassembled WGS sequence"/>
</dbReference>
<dbReference type="EMBL" id="JAMKOV010000057">
    <property type="protein sequence ID" value="KAI8034866.1"/>
    <property type="molecule type" value="Genomic_DNA"/>
</dbReference>
<reference evidence="1" key="1">
    <citation type="journal article" date="2023" name="Genome Biol. Evol.">
        <title>Long-read-based Genome Assembly of Drosophila gunungcola Reveals Fewer Chemosensory Genes in Flower-breeding Species.</title>
        <authorList>
            <person name="Negi A."/>
            <person name="Liao B.Y."/>
            <person name="Yeh S.D."/>
        </authorList>
    </citation>
    <scope>NUCLEOTIDE SEQUENCE</scope>
    <source>
        <strain evidence="1">Sukarami</strain>
    </source>
</reference>
<gene>
    <name evidence="1" type="ORF">M5D96_012382</name>
</gene>
<feature type="non-terminal residue" evidence="1">
    <location>
        <position position="52"/>
    </location>
</feature>
<protein>
    <submittedName>
        <fullName evidence="1">Uncharacterized protein</fullName>
    </submittedName>
</protein>
<evidence type="ECO:0000313" key="2">
    <source>
        <dbReference type="Proteomes" id="UP001059596"/>
    </source>
</evidence>
<proteinExistence type="predicted"/>
<dbReference type="AlphaFoldDB" id="A0A9Q0BK52"/>
<accession>A0A9Q0BK52</accession>
<comment type="caution">
    <text evidence="1">The sequence shown here is derived from an EMBL/GenBank/DDBJ whole genome shotgun (WGS) entry which is preliminary data.</text>
</comment>